<accession>A0ABR3G4U9</accession>
<sequence length="379" mass="41299">MAHLFRILALAVFSLCSLVGAADPVSVTYPPVTGPHDVGTTSLKLTDYARPNPFTNHGHRSFIVQLFYPAQNATQYPLAHYMEPKTAAYHEIILGLPAGTIPLIKLNSHEDAPIESCKDIQVILFSPAYGATRHAYTSLLENLASHGYVVVAFDHTNDAAVVEFPGGTLVFRDPTVDPNDPVMLLKLLDVRVGDIRFALDLLHSNLTLSIPGVDTRLRVTETGMYGNGLGGAATVATMFTDCRILGGIDIDGSVYGPVVEHGLWKPLLLMGVPSNNLDTDPTWMALWAHLRGWKRALVLAGSENLTYSDFPVAAELMGNISSVFTPMDLVQMLGTIGGLRANEVQRVYILAFFDFLLRGEDGGLFDGPDPRYPEFSFQN</sequence>
<gene>
    <name evidence="6" type="ORF">Q9L58_010186</name>
</gene>
<dbReference type="Gene3D" id="3.40.50.1820">
    <property type="entry name" value="alpha/beta hydrolase"/>
    <property type="match status" value="1"/>
</dbReference>
<keyword evidence="4" id="KW-0443">Lipid metabolism</keyword>
<comment type="caution">
    <text evidence="6">The sequence shown here is derived from an EMBL/GenBank/DDBJ whole genome shotgun (WGS) entry which is preliminary data.</text>
</comment>
<protein>
    <recommendedName>
        <fullName evidence="1">1-alkyl-2-acetylglycerophosphocholine esterase</fullName>
        <ecNumber evidence="1">3.1.1.47</ecNumber>
    </recommendedName>
</protein>
<evidence type="ECO:0000256" key="3">
    <source>
        <dbReference type="ARBA" id="ARBA00022963"/>
    </source>
</evidence>
<dbReference type="PANTHER" id="PTHR10272">
    <property type="entry name" value="PLATELET-ACTIVATING FACTOR ACETYLHYDROLASE"/>
    <property type="match status" value="1"/>
</dbReference>
<keyword evidence="7" id="KW-1185">Reference proteome</keyword>
<dbReference type="PANTHER" id="PTHR10272:SF14">
    <property type="entry name" value="PAF ACETYLHYDROLASE FAMILY PROTEIN"/>
    <property type="match status" value="1"/>
</dbReference>
<dbReference type="EC" id="3.1.1.47" evidence="1"/>
<evidence type="ECO:0000256" key="2">
    <source>
        <dbReference type="ARBA" id="ARBA00022801"/>
    </source>
</evidence>
<evidence type="ECO:0000256" key="5">
    <source>
        <dbReference type="SAM" id="SignalP"/>
    </source>
</evidence>
<dbReference type="Pfam" id="PF03403">
    <property type="entry name" value="PAF-AH_p_II"/>
    <property type="match status" value="1"/>
</dbReference>
<evidence type="ECO:0000256" key="1">
    <source>
        <dbReference type="ARBA" id="ARBA00013201"/>
    </source>
</evidence>
<keyword evidence="3" id="KW-0442">Lipid degradation</keyword>
<keyword evidence="5" id="KW-0732">Signal</keyword>
<keyword evidence="2" id="KW-0378">Hydrolase</keyword>
<reference evidence="6 7" key="1">
    <citation type="submission" date="2024-02" db="EMBL/GenBank/DDBJ databases">
        <title>Discinaceae phylogenomics.</title>
        <authorList>
            <person name="Dirks A.C."/>
            <person name="James T.Y."/>
        </authorList>
    </citation>
    <scope>NUCLEOTIDE SEQUENCE [LARGE SCALE GENOMIC DNA]</scope>
    <source>
        <strain evidence="6 7">ACD0624</strain>
    </source>
</reference>
<evidence type="ECO:0000313" key="6">
    <source>
        <dbReference type="EMBL" id="KAL0630959.1"/>
    </source>
</evidence>
<evidence type="ECO:0000313" key="7">
    <source>
        <dbReference type="Proteomes" id="UP001447188"/>
    </source>
</evidence>
<dbReference type="InterPro" id="IPR029058">
    <property type="entry name" value="AB_hydrolase_fold"/>
</dbReference>
<name>A0ABR3G4U9_9PEZI</name>
<dbReference type="EMBL" id="JBBBZM010000331">
    <property type="protein sequence ID" value="KAL0630959.1"/>
    <property type="molecule type" value="Genomic_DNA"/>
</dbReference>
<evidence type="ECO:0000256" key="4">
    <source>
        <dbReference type="ARBA" id="ARBA00023098"/>
    </source>
</evidence>
<dbReference type="Proteomes" id="UP001447188">
    <property type="component" value="Unassembled WGS sequence"/>
</dbReference>
<feature type="chain" id="PRO_5046499154" description="1-alkyl-2-acetylglycerophosphocholine esterase" evidence="5">
    <location>
        <begin position="22"/>
        <end position="379"/>
    </location>
</feature>
<dbReference type="SUPFAM" id="SSF53474">
    <property type="entry name" value="alpha/beta-Hydrolases"/>
    <property type="match status" value="1"/>
</dbReference>
<proteinExistence type="predicted"/>
<feature type="signal peptide" evidence="5">
    <location>
        <begin position="1"/>
        <end position="21"/>
    </location>
</feature>
<organism evidence="6 7">
    <name type="scientific">Discina gigas</name>
    <dbReference type="NCBI Taxonomy" id="1032678"/>
    <lineage>
        <taxon>Eukaryota</taxon>
        <taxon>Fungi</taxon>
        <taxon>Dikarya</taxon>
        <taxon>Ascomycota</taxon>
        <taxon>Pezizomycotina</taxon>
        <taxon>Pezizomycetes</taxon>
        <taxon>Pezizales</taxon>
        <taxon>Discinaceae</taxon>
        <taxon>Discina</taxon>
    </lineage>
</organism>